<dbReference type="InterPro" id="IPR018357">
    <property type="entry name" value="Hexapep_transf_CS"/>
</dbReference>
<dbReference type="InterPro" id="IPR050179">
    <property type="entry name" value="Trans_hexapeptide_repeat"/>
</dbReference>
<reference evidence="3 4" key="1">
    <citation type="submission" date="2023-11" db="EMBL/GenBank/DDBJ databases">
        <title>Genome sequence of Microbacterium rhizosphaerae KACC 19337.</title>
        <authorList>
            <person name="Choi H."/>
            <person name="Kim S."/>
            <person name="Kim Y."/>
            <person name="Kwon S.-W."/>
            <person name="Heo J."/>
        </authorList>
    </citation>
    <scope>NUCLEOTIDE SEQUENCE [LARGE SCALE GENOMIC DNA]</scope>
    <source>
        <strain evidence="3 4">KACC 19337</strain>
    </source>
</reference>
<evidence type="ECO:0000256" key="2">
    <source>
        <dbReference type="ARBA" id="ARBA00022737"/>
    </source>
</evidence>
<dbReference type="Gene3D" id="2.160.10.10">
    <property type="entry name" value="Hexapeptide repeat proteins"/>
    <property type="match status" value="1"/>
</dbReference>
<evidence type="ECO:0000256" key="1">
    <source>
        <dbReference type="ARBA" id="ARBA00022679"/>
    </source>
</evidence>
<dbReference type="SUPFAM" id="SSF51161">
    <property type="entry name" value="Trimeric LpxA-like enzymes"/>
    <property type="match status" value="1"/>
</dbReference>
<keyword evidence="2" id="KW-0677">Repeat</keyword>
<evidence type="ECO:0000313" key="3">
    <source>
        <dbReference type="EMBL" id="WPR91381.1"/>
    </source>
</evidence>
<keyword evidence="4" id="KW-1185">Reference proteome</keyword>
<evidence type="ECO:0008006" key="5">
    <source>
        <dbReference type="Google" id="ProtNLM"/>
    </source>
</evidence>
<accession>A0ABZ0SVE2</accession>
<dbReference type="PROSITE" id="PS00101">
    <property type="entry name" value="HEXAPEP_TRANSFERASES"/>
    <property type="match status" value="1"/>
</dbReference>
<gene>
    <name evidence="3" type="ORF">SM116_08920</name>
</gene>
<dbReference type="InterPro" id="IPR011004">
    <property type="entry name" value="Trimer_LpxA-like_sf"/>
</dbReference>
<dbReference type="EMBL" id="CP139368">
    <property type="protein sequence ID" value="WPR91381.1"/>
    <property type="molecule type" value="Genomic_DNA"/>
</dbReference>
<dbReference type="PANTHER" id="PTHR43300">
    <property type="entry name" value="ACETYLTRANSFERASE"/>
    <property type="match status" value="1"/>
</dbReference>
<protein>
    <recommendedName>
        <fullName evidence="5">Acetyltransferase</fullName>
    </recommendedName>
</protein>
<dbReference type="RefSeq" id="WP_320944081.1">
    <property type="nucleotide sequence ID" value="NZ_BAABEU010000010.1"/>
</dbReference>
<sequence length="217" mass="23225">MIDVLLNGTGPLGRMVFHLLDSDDRYRVRAFTADERYCTEPALLGVPLIPHDTVSTAIPRDDVACLSVLGGLGGWEARREHMAVMSSLGYRHTNYTHPSAVVQGEQDWGTNNIVFPFTTIGFGGAMGHDNVVREKVYLGHDHRLGDHTFLGVGATVGGGCTIGDGAYIAMESTLTNDLSVGPGAFVGIGSLLLRDAAPDTRYYGHPARAVSPERDSA</sequence>
<dbReference type="Pfam" id="PF00132">
    <property type="entry name" value="Hexapep"/>
    <property type="match status" value="1"/>
</dbReference>
<proteinExistence type="predicted"/>
<evidence type="ECO:0000313" key="4">
    <source>
        <dbReference type="Proteomes" id="UP001323798"/>
    </source>
</evidence>
<dbReference type="Proteomes" id="UP001323798">
    <property type="component" value="Chromosome"/>
</dbReference>
<organism evidence="3 4">
    <name type="scientific">Microbacterium rhizosphaerae</name>
    <dbReference type="NCBI Taxonomy" id="1678237"/>
    <lineage>
        <taxon>Bacteria</taxon>
        <taxon>Bacillati</taxon>
        <taxon>Actinomycetota</taxon>
        <taxon>Actinomycetes</taxon>
        <taxon>Micrococcales</taxon>
        <taxon>Microbacteriaceae</taxon>
        <taxon>Microbacterium</taxon>
    </lineage>
</organism>
<keyword evidence="1" id="KW-0808">Transferase</keyword>
<name>A0ABZ0SVE2_9MICO</name>
<dbReference type="InterPro" id="IPR001451">
    <property type="entry name" value="Hexapep"/>
</dbReference>